<feature type="non-terminal residue" evidence="2">
    <location>
        <position position="1"/>
    </location>
</feature>
<dbReference type="InterPro" id="IPR011990">
    <property type="entry name" value="TPR-like_helical_dom_sf"/>
</dbReference>
<dbReference type="EMBL" id="GECZ01015216">
    <property type="protein sequence ID" value="JAS54553.1"/>
    <property type="molecule type" value="Transcribed_RNA"/>
</dbReference>
<dbReference type="Gene3D" id="1.25.40.10">
    <property type="entry name" value="Tetratricopeptide repeat domain"/>
    <property type="match status" value="1"/>
</dbReference>
<name>A0A1B6G3Z5_9HEMI</name>
<dbReference type="EMBL" id="GECZ01012604">
    <property type="protein sequence ID" value="JAS57165.1"/>
    <property type="molecule type" value="Transcribed_RNA"/>
</dbReference>
<proteinExistence type="predicted"/>
<dbReference type="GO" id="GO:0035269">
    <property type="term" value="P:protein O-linked glycosylation via mannose"/>
    <property type="evidence" value="ECO:0007669"/>
    <property type="project" value="TreeGrafter"/>
</dbReference>
<sequence length="141" mass="16301">HPEHIKGLILLGDIYINNIKDLDSAEMCYKRILELDPNHVQGMHNLCVVQVERGKLLEAEKCLKQTQILAPNEDYIKKHLTIVQNRIKKLKSSATVEEPKTKLIEENVEKTENYLASKVKKPVIKQVTEKHYSTSSRLMNR</sequence>
<evidence type="ECO:0000313" key="1">
    <source>
        <dbReference type="EMBL" id="JAS54553.1"/>
    </source>
</evidence>
<dbReference type="AlphaFoldDB" id="A0A1B6G3Z5"/>
<feature type="non-terminal residue" evidence="2">
    <location>
        <position position="141"/>
    </location>
</feature>
<dbReference type="PANTHER" id="PTHR44395:SF1">
    <property type="entry name" value="PROTEIN O-MANNOSYL-TRANSFERASE TMTC3"/>
    <property type="match status" value="1"/>
</dbReference>
<dbReference type="PANTHER" id="PTHR44395">
    <property type="match status" value="1"/>
</dbReference>
<gene>
    <name evidence="1" type="ORF">g.4147</name>
    <name evidence="2" type="ORF">g.4148</name>
</gene>
<organism evidence="2">
    <name type="scientific">Cuerna arida</name>
    <dbReference type="NCBI Taxonomy" id="1464854"/>
    <lineage>
        <taxon>Eukaryota</taxon>
        <taxon>Metazoa</taxon>
        <taxon>Ecdysozoa</taxon>
        <taxon>Arthropoda</taxon>
        <taxon>Hexapoda</taxon>
        <taxon>Insecta</taxon>
        <taxon>Pterygota</taxon>
        <taxon>Neoptera</taxon>
        <taxon>Paraneoptera</taxon>
        <taxon>Hemiptera</taxon>
        <taxon>Auchenorrhyncha</taxon>
        <taxon>Membracoidea</taxon>
        <taxon>Cicadellidae</taxon>
        <taxon>Cicadellinae</taxon>
        <taxon>Proconiini</taxon>
        <taxon>Cuerna</taxon>
    </lineage>
</organism>
<protein>
    <submittedName>
        <fullName evidence="2">Uncharacterized protein</fullName>
    </submittedName>
</protein>
<accession>A0A1B6G3Z5</accession>
<reference evidence="2" key="1">
    <citation type="submission" date="2015-11" db="EMBL/GenBank/DDBJ databases">
        <title>De novo transcriptome assembly of four potential Pierce s Disease insect vectors from Arizona vineyards.</title>
        <authorList>
            <person name="Tassone E.E."/>
        </authorList>
    </citation>
    <scope>NUCLEOTIDE SEQUENCE</scope>
</reference>
<evidence type="ECO:0000313" key="2">
    <source>
        <dbReference type="EMBL" id="JAS57165.1"/>
    </source>
</evidence>
<dbReference type="GO" id="GO:0000030">
    <property type="term" value="F:mannosyltransferase activity"/>
    <property type="evidence" value="ECO:0007669"/>
    <property type="project" value="TreeGrafter"/>
</dbReference>
<dbReference type="GO" id="GO:0005783">
    <property type="term" value="C:endoplasmic reticulum"/>
    <property type="evidence" value="ECO:0007669"/>
    <property type="project" value="TreeGrafter"/>
</dbReference>
<dbReference type="SUPFAM" id="SSF48452">
    <property type="entry name" value="TPR-like"/>
    <property type="match status" value="1"/>
</dbReference>